<evidence type="ECO:0000256" key="8">
    <source>
        <dbReference type="SAM" id="Phobius"/>
    </source>
</evidence>
<keyword evidence="8" id="KW-1133">Transmembrane helix</keyword>
<evidence type="ECO:0000256" key="4">
    <source>
        <dbReference type="ARBA" id="ARBA00022777"/>
    </source>
</evidence>
<feature type="transmembrane region" description="Helical" evidence="8">
    <location>
        <begin position="226"/>
        <end position="250"/>
    </location>
</feature>
<keyword evidence="5 6" id="KW-0067">ATP-binding</keyword>
<dbReference type="PROSITE" id="PS00107">
    <property type="entry name" value="PROTEIN_KINASE_ATP"/>
    <property type="match status" value="1"/>
</dbReference>
<evidence type="ECO:0000256" key="6">
    <source>
        <dbReference type="PROSITE-ProRule" id="PRU10141"/>
    </source>
</evidence>
<evidence type="ECO:0000256" key="2">
    <source>
        <dbReference type="ARBA" id="ARBA00022679"/>
    </source>
</evidence>
<name>A0A835XZA5_9CHLO</name>
<dbReference type="PANTHER" id="PTHR44329:SF214">
    <property type="entry name" value="PROTEIN KINASE DOMAIN-CONTAINING PROTEIN"/>
    <property type="match status" value="1"/>
</dbReference>
<dbReference type="CDD" id="cd13999">
    <property type="entry name" value="STKc_MAP3K-like"/>
    <property type="match status" value="1"/>
</dbReference>
<dbReference type="GO" id="GO:0005524">
    <property type="term" value="F:ATP binding"/>
    <property type="evidence" value="ECO:0007669"/>
    <property type="project" value="UniProtKB-UniRule"/>
</dbReference>
<dbReference type="OrthoDB" id="536504at2759"/>
<dbReference type="InterPro" id="IPR008271">
    <property type="entry name" value="Ser/Thr_kinase_AS"/>
</dbReference>
<evidence type="ECO:0000259" key="9">
    <source>
        <dbReference type="PROSITE" id="PS50011"/>
    </source>
</evidence>
<dbReference type="InterPro" id="IPR051681">
    <property type="entry name" value="Ser/Thr_Kinases-Pseudokinases"/>
</dbReference>
<feature type="binding site" evidence="6">
    <location>
        <position position="427"/>
    </location>
    <ligand>
        <name>ATP</name>
        <dbReference type="ChEBI" id="CHEBI:30616"/>
    </ligand>
</feature>
<keyword evidence="4" id="KW-0418">Kinase</keyword>
<feature type="domain" description="Protein kinase" evidence="9">
    <location>
        <begin position="400"/>
        <end position="669"/>
    </location>
</feature>
<dbReference type="InterPro" id="IPR000719">
    <property type="entry name" value="Prot_kinase_dom"/>
</dbReference>
<evidence type="ECO:0000256" key="5">
    <source>
        <dbReference type="ARBA" id="ARBA00022840"/>
    </source>
</evidence>
<evidence type="ECO:0000256" key="7">
    <source>
        <dbReference type="SAM" id="MobiDB-lite"/>
    </source>
</evidence>
<feature type="region of interest" description="Disordered" evidence="7">
    <location>
        <begin position="360"/>
        <end position="395"/>
    </location>
</feature>
<evidence type="ECO:0000313" key="10">
    <source>
        <dbReference type="EMBL" id="KAG2488374.1"/>
    </source>
</evidence>
<sequence length="682" mass="72918">MDGPWPFVRFTARQKIQLQDGVFFRYLNVLIEHSRKDSIWRAPGADFFMPSKPGTVGAEFIMENGGSVLASCFPPRVAAANLAAVQRPPEFPGAQRYELYTPQTGCVNDLSAPLTQRCWGARMDIEDVVTYGKDVETGGVPQPNNYYLHLLNISAFCRYVLKDDCIAALGPLGCMLFFLNNASALPPLFDTPASPPLSELPSALTAGAPTPSDEGGGGGDDDTARLVGILVGTIGGAAVLAGVAAAAGLWHRRRQRQQREAKHAVAGDPAADLSDPEASFGGLSPKREAERKAIAAAGASELASSGADSRDQRCSSRFSALVLGTAPQSAVPVLTMQTPFKPDTLLNVVVVAPVPTHIDTATADVGSPSSSQPPDVGPADAASPDTTAPETPEAGVPVVQLTGRVLGKGAFGSVFEGVFNGQRVAVKQMCTVSDGHEQSKAYAFIQELEVMARCEHPNIVRMLAACTGPPKPCLVMELMATSLDKVLYGRGSGSLLPLDLVLHIGMEIAQGLDYLHPTVMHRDLKPANVLLNDPTSDGPVVKLSDFGISRLRHSMLVTQNPEAGTPAYVAPECFDVSVGAITHKVDIYSYGVLMWEMLSGAQPWSGMEPVNIAMQVTMMERRLPMPPRDAPGSCKQRWPSKLQQVIEECWDKDPFRRPAASELLKRLALVRNAHARGCDRPS</sequence>
<dbReference type="SUPFAM" id="SSF56112">
    <property type="entry name" value="Protein kinase-like (PK-like)"/>
    <property type="match status" value="1"/>
</dbReference>
<dbReference type="EMBL" id="JAEHOE010000084">
    <property type="protein sequence ID" value="KAG2488374.1"/>
    <property type="molecule type" value="Genomic_DNA"/>
</dbReference>
<feature type="region of interest" description="Disordered" evidence="7">
    <location>
        <begin position="199"/>
        <end position="221"/>
    </location>
</feature>
<keyword evidence="8" id="KW-0472">Membrane</keyword>
<dbReference type="Pfam" id="PF07714">
    <property type="entry name" value="PK_Tyr_Ser-Thr"/>
    <property type="match status" value="1"/>
</dbReference>
<evidence type="ECO:0000256" key="3">
    <source>
        <dbReference type="ARBA" id="ARBA00022741"/>
    </source>
</evidence>
<dbReference type="Proteomes" id="UP000612055">
    <property type="component" value="Unassembled WGS sequence"/>
</dbReference>
<keyword evidence="2" id="KW-0808">Transferase</keyword>
<dbReference type="InterPro" id="IPR001245">
    <property type="entry name" value="Ser-Thr/Tyr_kinase_cat_dom"/>
</dbReference>
<keyword evidence="8" id="KW-0812">Transmembrane</keyword>
<feature type="region of interest" description="Disordered" evidence="7">
    <location>
        <begin position="254"/>
        <end position="292"/>
    </location>
</feature>
<accession>A0A835XZA5</accession>
<keyword evidence="3 6" id="KW-0547">Nucleotide-binding</keyword>
<dbReference type="PROSITE" id="PS50011">
    <property type="entry name" value="PROTEIN_KINASE_DOM"/>
    <property type="match status" value="1"/>
</dbReference>
<reference evidence="10" key="1">
    <citation type="journal article" date="2020" name="bioRxiv">
        <title>Comparative genomics of Chlamydomonas.</title>
        <authorList>
            <person name="Craig R.J."/>
            <person name="Hasan A.R."/>
            <person name="Ness R.W."/>
            <person name="Keightley P.D."/>
        </authorList>
    </citation>
    <scope>NUCLEOTIDE SEQUENCE</scope>
    <source>
        <strain evidence="10">CCAP 11/70</strain>
    </source>
</reference>
<proteinExistence type="predicted"/>
<evidence type="ECO:0000256" key="1">
    <source>
        <dbReference type="ARBA" id="ARBA00022527"/>
    </source>
</evidence>
<dbReference type="PANTHER" id="PTHR44329">
    <property type="entry name" value="SERINE/THREONINE-PROTEIN KINASE TNNI3K-RELATED"/>
    <property type="match status" value="1"/>
</dbReference>
<dbReference type="Gene3D" id="1.10.510.10">
    <property type="entry name" value="Transferase(Phosphotransferase) domain 1"/>
    <property type="match status" value="1"/>
</dbReference>
<comment type="caution">
    <text evidence="10">The sequence shown here is derived from an EMBL/GenBank/DDBJ whole genome shotgun (WGS) entry which is preliminary data.</text>
</comment>
<dbReference type="InterPro" id="IPR017441">
    <property type="entry name" value="Protein_kinase_ATP_BS"/>
</dbReference>
<dbReference type="AlphaFoldDB" id="A0A835XZA5"/>
<dbReference type="Gene3D" id="3.30.200.20">
    <property type="entry name" value="Phosphorylase Kinase, domain 1"/>
    <property type="match status" value="1"/>
</dbReference>
<feature type="compositionally biased region" description="Low complexity" evidence="7">
    <location>
        <begin position="378"/>
        <end position="394"/>
    </location>
</feature>
<dbReference type="GO" id="GO:0004674">
    <property type="term" value="F:protein serine/threonine kinase activity"/>
    <property type="evidence" value="ECO:0007669"/>
    <property type="project" value="UniProtKB-KW"/>
</dbReference>
<keyword evidence="1" id="KW-0723">Serine/threonine-protein kinase</keyword>
<keyword evidence="11" id="KW-1185">Reference proteome</keyword>
<protein>
    <recommendedName>
        <fullName evidence="9">Protein kinase domain-containing protein</fullName>
    </recommendedName>
</protein>
<dbReference type="PROSITE" id="PS00108">
    <property type="entry name" value="PROTEIN_KINASE_ST"/>
    <property type="match status" value="1"/>
</dbReference>
<dbReference type="SMART" id="SM00220">
    <property type="entry name" value="S_TKc"/>
    <property type="match status" value="1"/>
</dbReference>
<organism evidence="10 11">
    <name type="scientific">Edaphochlamys debaryana</name>
    <dbReference type="NCBI Taxonomy" id="47281"/>
    <lineage>
        <taxon>Eukaryota</taxon>
        <taxon>Viridiplantae</taxon>
        <taxon>Chlorophyta</taxon>
        <taxon>core chlorophytes</taxon>
        <taxon>Chlorophyceae</taxon>
        <taxon>CS clade</taxon>
        <taxon>Chlamydomonadales</taxon>
        <taxon>Chlamydomonadales incertae sedis</taxon>
        <taxon>Edaphochlamys</taxon>
    </lineage>
</organism>
<dbReference type="InterPro" id="IPR011009">
    <property type="entry name" value="Kinase-like_dom_sf"/>
</dbReference>
<gene>
    <name evidence="10" type="ORF">HYH03_013063</name>
</gene>
<evidence type="ECO:0000313" key="11">
    <source>
        <dbReference type="Proteomes" id="UP000612055"/>
    </source>
</evidence>